<keyword evidence="2" id="KW-1185">Reference proteome</keyword>
<evidence type="ECO:0000313" key="2">
    <source>
        <dbReference type="Proteomes" id="UP001596074"/>
    </source>
</evidence>
<proteinExistence type="predicted"/>
<sequence length="140" mass="15836">MTKGSYDSTPARFRMVPIRERLPMGQLMAQTFRSDGVIFVHVSPEVRTIEDLCKVFTEIGTKAMNSPFWSHASARGWLSNEFIANRNLPEPVVYHELSGPAIVEIRSDLSVDEALARLMPLFNDEINKRWKLSLSDGQVA</sequence>
<reference evidence="2" key="1">
    <citation type="journal article" date="2019" name="Int. J. Syst. Evol. Microbiol.">
        <title>The Global Catalogue of Microorganisms (GCM) 10K type strain sequencing project: providing services to taxonomists for standard genome sequencing and annotation.</title>
        <authorList>
            <consortium name="The Broad Institute Genomics Platform"/>
            <consortium name="The Broad Institute Genome Sequencing Center for Infectious Disease"/>
            <person name="Wu L."/>
            <person name="Ma J."/>
        </authorList>
    </citation>
    <scope>NUCLEOTIDE SEQUENCE [LARGE SCALE GENOMIC DNA]</scope>
    <source>
        <strain evidence="2">KCTC 42087</strain>
    </source>
</reference>
<name>A0ABW1A7N8_9ACTN</name>
<dbReference type="RefSeq" id="WP_378286327.1">
    <property type="nucleotide sequence ID" value="NZ_JBHSON010000055.1"/>
</dbReference>
<gene>
    <name evidence="1" type="ORF">ACFPZN_33545</name>
</gene>
<dbReference type="EMBL" id="JBHSON010000055">
    <property type="protein sequence ID" value="MFC5750576.1"/>
    <property type="molecule type" value="Genomic_DNA"/>
</dbReference>
<dbReference type="Proteomes" id="UP001596074">
    <property type="component" value="Unassembled WGS sequence"/>
</dbReference>
<evidence type="ECO:0000313" key="1">
    <source>
        <dbReference type="EMBL" id="MFC5750576.1"/>
    </source>
</evidence>
<comment type="caution">
    <text evidence="1">The sequence shown here is derived from an EMBL/GenBank/DDBJ whole genome shotgun (WGS) entry which is preliminary data.</text>
</comment>
<protein>
    <submittedName>
        <fullName evidence="1">Uncharacterized protein</fullName>
    </submittedName>
</protein>
<accession>A0ABW1A7N8</accession>
<organism evidence="1 2">
    <name type="scientific">Actinomadura rugatobispora</name>
    <dbReference type="NCBI Taxonomy" id="1994"/>
    <lineage>
        <taxon>Bacteria</taxon>
        <taxon>Bacillati</taxon>
        <taxon>Actinomycetota</taxon>
        <taxon>Actinomycetes</taxon>
        <taxon>Streptosporangiales</taxon>
        <taxon>Thermomonosporaceae</taxon>
        <taxon>Actinomadura</taxon>
    </lineage>
</organism>